<dbReference type="Proteomes" id="UP000095286">
    <property type="component" value="Unplaced"/>
</dbReference>
<sequence>MALAGPRDYDHLFKLLIIGDSGVGKSSLLLRFADNTFSPNYITTIGVDFKIRTIVVNGQKIKLQIWDTAGQERFRTITSTYYRGTHGVVVVYDVSSGESFSNVKRWLLEIDNNCDSVEKILVGNKADDPERRVVLKADAEKFAASMNIHFFETSAKENICVDDMFSCITKLVLDAKLKSTSPEKDTKSGLRLDKNTKSPTDKKKCKCG</sequence>
<evidence type="ECO:0000313" key="1">
    <source>
        <dbReference type="Proteomes" id="UP000095286"/>
    </source>
</evidence>
<reference evidence="2" key="1">
    <citation type="submission" date="2016-11" db="UniProtKB">
        <authorList>
            <consortium name="WormBaseParasite"/>
        </authorList>
    </citation>
    <scope>IDENTIFICATION</scope>
    <source>
        <strain evidence="2">KR3021</strain>
    </source>
</reference>
<proteinExistence type="predicted"/>
<organism evidence="1 2">
    <name type="scientific">Rhabditophanes sp. KR3021</name>
    <dbReference type="NCBI Taxonomy" id="114890"/>
    <lineage>
        <taxon>Eukaryota</taxon>
        <taxon>Metazoa</taxon>
        <taxon>Ecdysozoa</taxon>
        <taxon>Nematoda</taxon>
        <taxon>Chromadorea</taxon>
        <taxon>Rhabditida</taxon>
        <taxon>Tylenchina</taxon>
        <taxon>Panagrolaimomorpha</taxon>
        <taxon>Strongyloidoidea</taxon>
        <taxon>Alloionematidae</taxon>
        <taxon>Rhabditophanes</taxon>
    </lineage>
</organism>
<dbReference type="WBParaSite" id="RSKR_0000115300.1">
    <property type="protein sequence ID" value="RSKR_0000115300.1"/>
    <property type="gene ID" value="RSKR_0000115300"/>
</dbReference>
<name>A0AC35TJI3_9BILA</name>
<evidence type="ECO:0000313" key="2">
    <source>
        <dbReference type="WBParaSite" id="RSKR_0000115300.1"/>
    </source>
</evidence>
<protein>
    <submittedName>
        <fullName evidence="2">Ras-related protein Rab-35</fullName>
    </submittedName>
</protein>
<accession>A0AC35TJI3</accession>